<dbReference type="GO" id="GO:0071555">
    <property type="term" value="P:cell wall organization"/>
    <property type="evidence" value="ECO:0007669"/>
    <property type="project" value="UniProtKB-KW"/>
</dbReference>
<dbReference type="PANTHER" id="PTHR23132">
    <property type="entry name" value="D-ALANINE--D-ALANINE LIGASE"/>
    <property type="match status" value="1"/>
</dbReference>
<dbReference type="InterPro" id="IPR016185">
    <property type="entry name" value="PreATP-grasp_dom_sf"/>
</dbReference>
<dbReference type="Pfam" id="PF01820">
    <property type="entry name" value="Dala_Dala_lig_N"/>
    <property type="match status" value="2"/>
</dbReference>
<dbReference type="Gene3D" id="3.30.1490.20">
    <property type="entry name" value="ATP-grasp fold, A domain"/>
    <property type="match status" value="1"/>
</dbReference>
<feature type="region of interest" description="Disordered" evidence="10">
    <location>
        <begin position="191"/>
        <end position="219"/>
    </location>
</feature>
<feature type="region of interest" description="Disordered" evidence="10">
    <location>
        <begin position="438"/>
        <end position="526"/>
    </location>
</feature>
<dbReference type="Gene3D" id="1.10.720.30">
    <property type="entry name" value="SAP domain"/>
    <property type="match status" value="2"/>
</dbReference>
<dbReference type="Proteomes" id="UP001489004">
    <property type="component" value="Unassembled WGS sequence"/>
</dbReference>
<dbReference type="InterPro" id="IPR011761">
    <property type="entry name" value="ATP-grasp"/>
</dbReference>
<gene>
    <name evidence="13" type="ORF">WJX72_004090</name>
</gene>
<dbReference type="GO" id="GO:0008360">
    <property type="term" value="P:regulation of cell shape"/>
    <property type="evidence" value="ECO:0007669"/>
    <property type="project" value="UniProtKB-KW"/>
</dbReference>
<feature type="region of interest" description="Disordered" evidence="10">
    <location>
        <begin position="1624"/>
        <end position="1676"/>
    </location>
</feature>
<protein>
    <recommendedName>
        <fullName evidence="15">D-alanine--D-alanine ligase</fullName>
    </recommendedName>
</protein>
<dbReference type="GO" id="GO:0046872">
    <property type="term" value="F:metal ion binding"/>
    <property type="evidence" value="ECO:0007669"/>
    <property type="project" value="InterPro"/>
</dbReference>
<dbReference type="SUPFAM" id="SSF52440">
    <property type="entry name" value="PreATP-grasp domain"/>
    <property type="match status" value="2"/>
</dbReference>
<organism evidence="13 14">
    <name type="scientific">[Myrmecia] bisecta</name>
    <dbReference type="NCBI Taxonomy" id="41462"/>
    <lineage>
        <taxon>Eukaryota</taxon>
        <taxon>Viridiplantae</taxon>
        <taxon>Chlorophyta</taxon>
        <taxon>core chlorophytes</taxon>
        <taxon>Trebouxiophyceae</taxon>
        <taxon>Trebouxiales</taxon>
        <taxon>Trebouxiaceae</taxon>
        <taxon>Myrmecia</taxon>
    </lineage>
</organism>
<evidence type="ECO:0000256" key="5">
    <source>
        <dbReference type="ARBA" id="ARBA00022960"/>
    </source>
</evidence>
<keyword evidence="3 8" id="KW-0547">Nucleotide-binding</keyword>
<evidence type="ECO:0000256" key="10">
    <source>
        <dbReference type="SAM" id="MobiDB-lite"/>
    </source>
</evidence>
<dbReference type="PROSITE" id="PS50800">
    <property type="entry name" value="SAP"/>
    <property type="match status" value="3"/>
</dbReference>
<feature type="compositionally biased region" description="Low complexity" evidence="10">
    <location>
        <begin position="466"/>
        <end position="502"/>
    </location>
</feature>
<dbReference type="GO" id="GO:0008716">
    <property type="term" value="F:D-alanine-D-alanine ligase activity"/>
    <property type="evidence" value="ECO:0007669"/>
    <property type="project" value="InterPro"/>
</dbReference>
<evidence type="ECO:0000256" key="7">
    <source>
        <dbReference type="ARBA" id="ARBA00023316"/>
    </source>
</evidence>
<keyword evidence="2" id="KW-0436">Ligase</keyword>
<evidence type="ECO:0008006" key="15">
    <source>
        <dbReference type="Google" id="ProtNLM"/>
    </source>
</evidence>
<feature type="domain" description="ATP-grasp" evidence="12">
    <location>
        <begin position="626"/>
        <end position="903"/>
    </location>
</feature>
<feature type="domain" description="ATP-grasp" evidence="12">
    <location>
        <begin position="1758"/>
        <end position="1820"/>
    </location>
</feature>
<reference evidence="13 14" key="1">
    <citation type="journal article" date="2024" name="Nat. Commun.">
        <title>Phylogenomics reveals the evolutionary origins of lichenization in chlorophyte algae.</title>
        <authorList>
            <person name="Puginier C."/>
            <person name="Libourel C."/>
            <person name="Otte J."/>
            <person name="Skaloud P."/>
            <person name="Haon M."/>
            <person name="Grisel S."/>
            <person name="Petersen M."/>
            <person name="Berrin J.G."/>
            <person name="Delaux P.M."/>
            <person name="Dal Grande F."/>
            <person name="Keller J."/>
        </authorList>
    </citation>
    <scope>NUCLEOTIDE SEQUENCE [LARGE SCALE GENOMIC DNA]</scope>
    <source>
        <strain evidence="13 14">SAG 2043</strain>
    </source>
</reference>
<evidence type="ECO:0000256" key="8">
    <source>
        <dbReference type="PROSITE-ProRule" id="PRU00409"/>
    </source>
</evidence>
<dbReference type="GO" id="GO:0005524">
    <property type="term" value="F:ATP binding"/>
    <property type="evidence" value="ECO:0007669"/>
    <property type="project" value="UniProtKB-UniRule"/>
</dbReference>
<comment type="similarity">
    <text evidence="1">Belongs to the D-alanine--D-alanine ligase family.</text>
</comment>
<evidence type="ECO:0000259" key="11">
    <source>
        <dbReference type="PROSITE" id="PS50800"/>
    </source>
</evidence>
<dbReference type="Gene3D" id="3.30.470.20">
    <property type="entry name" value="ATP-grasp fold, B domain"/>
    <property type="match status" value="3"/>
</dbReference>
<evidence type="ECO:0000313" key="13">
    <source>
        <dbReference type="EMBL" id="KAK9819933.1"/>
    </source>
</evidence>
<dbReference type="SUPFAM" id="SSF68906">
    <property type="entry name" value="SAP domain"/>
    <property type="match status" value="1"/>
</dbReference>
<name>A0AAW1QF08_9CHLO</name>
<dbReference type="PROSITE" id="PS00843">
    <property type="entry name" value="DALA_DALA_LIGASE_1"/>
    <property type="match status" value="1"/>
</dbReference>
<feature type="compositionally biased region" description="Low complexity" evidence="10">
    <location>
        <begin position="894"/>
        <end position="912"/>
    </location>
</feature>
<dbReference type="InterPro" id="IPR000291">
    <property type="entry name" value="D-Ala_lig_Van_CS"/>
</dbReference>
<dbReference type="Pfam" id="PF02037">
    <property type="entry name" value="SAP"/>
    <property type="match status" value="1"/>
</dbReference>
<dbReference type="InterPro" id="IPR003034">
    <property type="entry name" value="SAP_dom"/>
</dbReference>
<feature type="region of interest" description="Disordered" evidence="10">
    <location>
        <begin position="871"/>
        <end position="918"/>
    </location>
</feature>
<accession>A0AAW1QF08</accession>
<dbReference type="SMART" id="SM00513">
    <property type="entry name" value="SAP"/>
    <property type="match status" value="4"/>
</dbReference>
<feature type="compositionally biased region" description="Low complexity" evidence="10">
    <location>
        <begin position="1656"/>
        <end position="1671"/>
    </location>
</feature>
<evidence type="ECO:0000313" key="14">
    <source>
        <dbReference type="Proteomes" id="UP001489004"/>
    </source>
</evidence>
<evidence type="ECO:0000256" key="3">
    <source>
        <dbReference type="ARBA" id="ARBA00022741"/>
    </source>
</evidence>
<evidence type="ECO:0000256" key="1">
    <source>
        <dbReference type="ARBA" id="ARBA00010871"/>
    </source>
</evidence>
<keyword evidence="7" id="KW-0961">Cell wall biogenesis/degradation</keyword>
<keyword evidence="9" id="KW-0175">Coiled coil</keyword>
<keyword evidence="14" id="KW-1185">Reference proteome</keyword>
<comment type="caution">
    <text evidence="13">The sequence shown here is derived from an EMBL/GenBank/DDBJ whole genome shotgun (WGS) entry which is preliminary data.</text>
</comment>
<dbReference type="PROSITE" id="PS00844">
    <property type="entry name" value="DALA_DALA_LIGASE_2"/>
    <property type="match status" value="1"/>
</dbReference>
<keyword evidence="5" id="KW-0133">Cell shape</keyword>
<evidence type="ECO:0000256" key="6">
    <source>
        <dbReference type="ARBA" id="ARBA00022984"/>
    </source>
</evidence>
<sequence>MVLLSRPGCLVGSSHALFLPLQLHRTPIKRLSCVTRVFATSLCGCGQSVGELPGWPRRMHPRRIGNPWQARQPSRLEAVRDVVPGPDEAARNLQMWRAKRGSLNLLDLTVLELKEDLAMFGQPTSGNKSSLIKRLHATLGTQPEPEPTGTFNPRGMTVKMLQQWLKGRGVDGKGNKSDLIALAESTYAAQQREAEQLAETEAEAQEPFNAEGDNSSMTSADLKRELKARDLPVSGSKQELYDRYLAARQQEEEEEEPRRRLMEDIQLLTLDDLLKELRARGLPESGTRTSLRDTLVEAMLREEQELGASLPPGEELAQEWGLEDDEEVQQDQYLEDPNAFFVDEQAIEQAADAKVAHKLLSSLKGELRKRHLPTALDAEADLAAEPEAWSQQAEEPLDAPLTVAVICGGPSAERGISLNSARSLMDYLHTALRPSGPSGAVPDYGEGLQAGIGPGSAADNGDSYEYADNGNAAGADASGAASSSGYDDAEHAAAGAGQDQPGQNGGGAEASGSEEAEQSDGRPPGINVEAYYIDAQLRPYSISAAQLYSNTPSDFDFKLASMGEEFPSLQALAQHLKANTDIVFPAIHGRFGEGGELQRVLEEAGVPFVGSPSEVAAQVFHKQRAVEHMEELGFPVLDMVAISRDEYEDPETDWQEKLAAWFISNNLSGHTARVVVKPAQSGSSIGVSMQIGMEAAVAAVQALFEQEVDDCIIVEPFLRQSVEFTVVVLETAQGPVAMLPTEIEVIGLDREMLEAELEMDAWLAKNEGHDPRLVDDFYETLRGEELASAADGNMFTYRRKYLPTEQVRYRSPPRFPAEVVQGIREGAAKLFKELGMRDFARIDGWIVLPQLPHDYKLDLETAAEAGLDVEQPPEFVRGDWTHPGGDAEAEAEPEAGSAAQAAQEEAQHRASSPAWSEDTNNLPVILGRVARAALEANRDSEPAAPLDLKTLQGLDLKRQIDAMAPVEEDVYQATKGMARIDEAMAKASQNQLLEAVEALADAEDVDVSSLGPQTDWEDQVQEAREAQAQEQLEQEALFAEAEGEDDGMGDGLPDYEEEDERWALPDLAALSPQELCVTASGTIVFTDINVISGMEQNSFLFQQAAEVGLSHSGVLRHILSNACERHGLLPIPPPAYDDLTGSALLPPDLRQPSELEEALEALGEQMDRIEREQAEAAQQSTAGPWGGANYGFPDEAAGARYPGEYTSSDFGNFTTQYGRSRDSPLLPEPSSEAEASLRAAQEEERANDYNALEHVVNALPSVPQRVWVLMGGDTSERQVSLLSGANVYLKLRGMEGITAEPFLLAPLRGGLRYRERRQALLKQRNGMLQAGMPEEHLPPHLQRDAISRPELPDVDLERRGVWALTYRHLLRHTVEEVHESCEAALRVANIQERCAELQEKVAAELQQVAQVDLAMAGVAGVAGTWGGNPLQPPPAPRYLDLRVFAEEAREANAVVFLALHGGPGEDGSIQSFLEVNEVMFSGSGSLASSICIDKLATAEQLEALETQSISTAPKHPLTLAQVVDVADKEDVARELFDFLQNYLIGGPGPLCVKPASDGCSTGVARLDDHIDLAWYALALDSKWASLPANTLTQAHPEIVMPADPPEVLLFEPFIQADSLVITSGEDSDASADEASSSEASAPTDQLTPDTAGEEASGTGRSGPSSSSSDSSIVATGREGGEQLRWLGDSRWVEVTVGLLGEFGRMRALSPSLPVRTMGHVLTLEEKFQGGTGINLTPPPPDFVRPEVLNSVKARVELVADQLGLSGLARVDAFMHADTAEIIVIEVNTIPGMTPSTVLMQQALAEDPPLYPKELFLEVVQIAVAQSLENAEAEAQASDFPPTLEDQFEQYDQFGDAYEEPAYVSKRTRFAESNSYTPSEWS</sequence>
<feature type="coiled-coil region" evidence="9">
    <location>
        <begin position="1152"/>
        <end position="1179"/>
    </location>
</feature>
<feature type="domain" description="SAP" evidence="11">
    <location>
        <begin position="265"/>
        <end position="299"/>
    </location>
</feature>
<feature type="compositionally biased region" description="Low complexity" evidence="10">
    <location>
        <begin position="1632"/>
        <end position="1641"/>
    </location>
</feature>
<dbReference type="InterPro" id="IPR011127">
    <property type="entry name" value="Dala_Dala_lig_N"/>
</dbReference>
<evidence type="ECO:0000256" key="4">
    <source>
        <dbReference type="ARBA" id="ARBA00022840"/>
    </source>
</evidence>
<dbReference type="SUPFAM" id="SSF56059">
    <property type="entry name" value="Glutathione synthetase ATP-binding domain-like"/>
    <property type="match status" value="2"/>
</dbReference>
<feature type="region of interest" description="Disordered" evidence="10">
    <location>
        <begin position="1216"/>
        <end position="1235"/>
    </location>
</feature>
<dbReference type="InterPro" id="IPR013815">
    <property type="entry name" value="ATP_grasp_subdomain_1"/>
</dbReference>
<proteinExistence type="inferred from homology"/>
<evidence type="ECO:0000259" key="12">
    <source>
        <dbReference type="PROSITE" id="PS50975"/>
    </source>
</evidence>
<keyword evidence="6" id="KW-0573">Peptidoglycan synthesis</keyword>
<dbReference type="PANTHER" id="PTHR23132:SF0">
    <property type="entry name" value="D-ALANINE-D-ALANINE LIGASE FAMILY"/>
    <property type="match status" value="1"/>
</dbReference>
<dbReference type="EMBL" id="JALJOR010000003">
    <property type="protein sequence ID" value="KAK9819933.1"/>
    <property type="molecule type" value="Genomic_DNA"/>
</dbReference>
<dbReference type="Gene3D" id="3.40.50.20">
    <property type="match status" value="3"/>
</dbReference>
<evidence type="ECO:0000256" key="9">
    <source>
        <dbReference type="SAM" id="Coils"/>
    </source>
</evidence>
<dbReference type="InterPro" id="IPR011095">
    <property type="entry name" value="Dala_Dala_lig_C"/>
</dbReference>
<dbReference type="PROSITE" id="PS50975">
    <property type="entry name" value="ATP_GRASP"/>
    <property type="match status" value="2"/>
</dbReference>
<feature type="domain" description="SAP" evidence="11">
    <location>
        <begin position="105"/>
        <end position="139"/>
    </location>
</feature>
<dbReference type="Pfam" id="PF07478">
    <property type="entry name" value="Dala_Dala_lig_C"/>
    <property type="match status" value="2"/>
</dbReference>
<feature type="domain" description="SAP" evidence="11">
    <location>
        <begin position="214"/>
        <end position="248"/>
    </location>
</feature>
<dbReference type="InterPro" id="IPR036361">
    <property type="entry name" value="SAP_dom_sf"/>
</dbReference>
<evidence type="ECO:0000256" key="2">
    <source>
        <dbReference type="ARBA" id="ARBA00022598"/>
    </source>
</evidence>
<keyword evidence="4 8" id="KW-0067">ATP-binding</keyword>